<name>A0A2N5U5H8_9BASI</name>
<organism evidence="1 2">
    <name type="scientific">Puccinia coronata f. sp. avenae</name>
    <dbReference type="NCBI Taxonomy" id="200324"/>
    <lineage>
        <taxon>Eukaryota</taxon>
        <taxon>Fungi</taxon>
        <taxon>Dikarya</taxon>
        <taxon>Basidiomycota</taxon>
        <taxon>Pucciniomycotina</taxon>
        <taxon>Pucciniomycetes</taxon>
        <taxon>Pucciniales</taxon>
        <taxon>Pucciniaceae</taxon>
        <taxon>Puccinia</taxon>
    </lineage>
</organism>
<accession>A0A2N5U5H8</accession>
<reference evidence="1 2" key="1">
    <citation type="submission" date="2017-11" db="EMBL/GenBank/DDBJ databases">
        <title>De novo assembly and phasing of dikaryotic genomes from two isolates of Puccinia coronata f. sp. avenae, the causal agent of oat crown rust.</title>
        <authorList>
            <person name="Miller M.E."/>
            <person name="Zhang Y."/>
            <person name="Omidvar V."/>
            <person name="Sperschneider J."/>
            <person name="Schwessinger B."/>
            <person name="Raley C."/>
            <person name="Palmer J.M."/>
            <person name="Garnica D."/>
            <person name="Upadhyaya N."/>
            <person name="Rathjen J."/>
            <person name="Taylor J.M."/>
            <person name="Park R.F."/>
            <person name="Dodds P.N."/>
            <person name="Hirsch C.D."/>
            <person name="Kianian S.F."/>
            <person name="Figueroa M."/>
        </authorList>
    </citation>
    <scope>NUCLEOTIDE SEQUENCE [LARGE SCALE GENOMIC DNA]</scope>
    <source>
        <strain evidence="1">12SD80</strain>
    </source>
</reference>
<dbReference type="Proteomes" id="UP000235392">
    <property type="component" value="Unassembled WGS sequence"/>
</dbReference>
<evidence type="ECO:0008006" key="3">
    <source>
        <dbReference type="Google" id="ProtNLM"/>
    </source>
</evidence>
<proteinExistence type="predicted"/>
<dbReference type="EMBL" id="PGCI01000230">
    <property type="protein sequence ID" value="PLW33013.1"/>
    <property type="molecule type" value="Genomic_DNA"/>
</dbReference>
<dbReference type="AlphaFoldDB" id="A0A2N5U5H8"/>
<evidence type="ECO:0000313" key="2">
    <source>
        <dbReference type="Proteomes" id="UP000235392"/>
    </source>
</evidence>
<comment type="caution">
    <text evidence="1">The sequence shown here is derived from an EMBL/GenBank/DDBJ whole genome shotgun (WGS) entry which is preliminary data.</text>
</comment>
<sequence length="346" mass="40100">MALSYLLPKPAPKEDDTALWEDIPESMNEEDVASLAHIQSIHQRLIQEQKYQNWKDVLEILFPIYLHLNNLTANWTLPPALDNHSGLLCNCPLGTQTAKNESILNSALALQTLHFCSQMDTFLTLKRKIIHAVATKVESERAVYRILQAQNPHQSGKKYTEDFLQAQWQQQRHFEINIKTADREKQEQQAQFYERDEALKTLAKDGQRNLKIQGETQPLRDSKSRGERLGTVLKEKIFEALGRRRKTVVKVLNTFCNRRKDYLTKYAPDQLGLPENRAITYDEFTKLQLDDPFWNDAYLSFSKDPWAVDPTVQTGIHALLRMDCANEELVQLTNELRRCVSWGIHL</sequence>
<evidence type="ECO:0000313" key="1">
    <source>
        <dbReference type="EMBL" id="PLW33013.1"/>
    </source>
</evidence>
<protein>
    <recommendedName>
        <fullName evidence="3">CxC1-like cysteine cluster associated with KDZ transposases domain-containing protein</fullName>
    </recommendedName>
</protein>
<dbReference type="PANTHER" id="PTHR33096:SF1">
    <property type="entry name" value="CXC1-LIKE CYSTEINE CLUSTER ASSOCIATED WITH KDZ TRANSPOSASES DOMAIN-CONTAINING PROTEIN"/>
    <property type="match status" value="1"/>
</dbReference>
<dbReference type="PANTHER" id="PTHR33096">
    <property type="entry name" value="CXC2 DOMAIN-CONTAINING PROTEIN"/>
    <property type="match status" value="1"/>
</dbReference>
<gene>
    <name evidence="1" type="ORF">PCASD_14902</name>
</gene>